<proteinExistence type="predicted"/>
<dbReference type="AlphaFoldDB" id="A0A4Y7JD40"/>
<evidence type="ECO:0000256" key="1">
    <source>
        <dbReference type="SAM" id="Phobius"/>
    </source>
</evidence>
<dbReference type="STRING" id="3469.A0A4Y7JD40"/>
<organism evidence="2 3">
    <name type="scientific">Papaver somniferum</name>
    <name type="common">Opium poppy</name>
    <dbReference type="NCBI Taxonomy" id="3469"/>
    <lineage>
        <taxon>Eukaryota</taxon>
        <taxon>Viridiplantae</taxon>
        <taxon>Streptophyta</taxon>
        <taxon>Embryophyta</taxon>
        <taxon>Tracheophyta</taxon>
        <taxon>Spermatophyta</taxon>
        <taxon>Magnoliopsida</taxon>
        <taxon>Ranunculales</taxon>
        <taxon>Papaveraceae</taxon>
        <taxon>Papaveroideae</taxon>
        <taxon>Papaver</taxon>
    </lineage>
</organism>
<keyword evidence="1" id="KW-1133">Transmembrane helix</keyword>
<dbReference type="Proteomes" id="UP000316621">
    <property type="component" value="Chromosome 4"/>
</dbReference>
<evidence type="ECO:0000313" key="2">
    <source>
        <dbReference type="EMBL" id="RZC57669.1"/>
    </source>
</evidence>
<keyword evidence="1" id="KW-0472">Membrane</keyword>
<sequence>MLKGWKLYQNCLSAHPVKTQINHFWYSMGGIGDIAAHKITYSRKIQRFHQIHYNVFGPISGISFFSYLGFASGKNLVEAKEGIIKRGFGTTNGRRSCIWTSNPIHTFPIRSAYVSAPLCQHENAPWKKKNISHLFLLLKTSNQSRNAGVCCLIR</sequence>
<dbReference type="EMBL" id="CM010718">
    <property type="protein sequence ID" value="RZC57669.1"/>
    <property type="molecule type" value="Genomic_DNA"/>
</dbReference>
<protein>
    <submittedName>
        <fullName evidence="2">Uncharacterized protein</fullName>
    </submittedName>
</protein>
<gene>
    <name evidence="2" type="ORF">C5167_004976</name>
</gene>
<keyword evidence="3" id="KW-1185">Reference proteome</keyword>
<reference evidence="2 3" key="1">
    <citation type="journal article" date="2018" name="Science">
        <title>The opium poppy genome and morphinan production.</title>
        <authorList>
            <person name="Guo L."/>
            <person name="Winzer T."/>
            <person name="Yang X."/>
            <person name="Li Y."/>
            <person name="Ning Z."/>
            <person name="He Z."/>
            <person name="Teodor R."/>
            <person name="Lu Y."/>
            <person name="Bowser T.A."/>
            <person name="Graham I.A."/>
            <person name="Ye K."/>
        </authorList>
    </citation>
    <scope>NUCLEOTIDE SEQUENCE [LARGE SCALE GENOMIC DNA]</scope>
    <source>
        <strain evidence="3">cv. HN1</strain>
        <tissue evidence="2">Leaves</tissue>
    </source>
</reference>
<evidence type="ECO:0000313" key="3">
    <source>
        <dbReference type="Proteomes" id="UP000316621"/>
    </source>
</evidence>
<name>A0A4Y7JD40_PAPSO</name>
<accession>A0A4Y7JD40</accession>
<dbReference type="Gramene" id="RZC57669">
    <property type="protein sequence ID" value="RZC57669"/>
    <property type="gene ID" value="C5167_004976"/>
</dbReference>
<feature type="transmembrane region" description="Helical" evidence="1">
    <location>
        <begin position="51"/>
        <end position="70"/>
    </location>
</feature>
<keyword evidence="1" id="KW-0812">Transmembrane</keyword>